<evidence type="ECO:0000313" key="3">
    <source>
        <dbReference type="EMBL" id="MDT0351229.1"/>
    </source>
</evidence>
<evidence type="ECO:0000256" key="1">
    <source>
        <dbReference type="SAM" id="MobiDB-lite"/>
    </source>
</evidence>
<feature type="region of interest" description="Disordered" evidence="1">
    <location>
        <begin position="234"/>
        <end position="346"/>
    </location>
</feature>
<evidence type="ECO:0000256" key="2">
    <source>
        <dbReference type="SAM" id="Phobius"/>
    </source>
</evidence>
<feature type="compositionally biased region" description="Basic and acidic residues" evidence="1">
    <location>
        <begin position="321"/>
        <end position="330"/>
    </location>
</feature>
<keyword evidence="2" id="KW-0812">Transmembrane</keyword>
<feature type="compositionally biased region" description="Basic residues" evidence="1">
    <location>
        <begin position="497"/>
        <end position="508"/>
    </location>
</feature>
<feature type="region of interest" description="Disordered" evidence="1">
    <location>
        <begin position="485"/>
        <end position="559"/>
    </location>
</feature>
<proteinExistence type="predicted"/>
<sequence>MNDIRPTIRRLPDGLVPSAGSVREEDPPPMSYVLGIDVGAARTSAAVAREGSDDVEAVDLGDGGCGVTSVLHLGADGSLDVGAAAERWADDEPDRVVRGFPGRIGDDVPMVLAGEPWAPEELTAWLVRWVVDRVAEREGAAAAGVAVTRPASWDDDRTELLAGALAEQDLDVTFLTTARAAEWHSGATAADDSAQVASDAACGAALALLAGDVEAERTDDVASRVAALAQFPGMSVEPASNSDGDDDPPAEVPSPRSHHSGAWSNGGLASFERRTEKSGAHAAGERRIDDSGAHAADERRIEGSGAHAAADQGEPEPDDSGSDRPEKPQTGDDTGAPSDDDGLFTALGGFSGTFGATNTAGLLSGYTPPSGLPLSATESQATALVTETDEPVMLPTQRSGSGRWAAVADAAEDYAEEYASEAAPAAAVRRGRSPAALVSIGGAAAAVAVIATLFLWPAPRTTNSAVSRPAPLVPAFIAPALPTVELTPTPTLTPTTHRPRPAPTRTRRAAAPVPPPVVETTPAPSESVEPSPTGTTSAPPSESTTPPTTPTTTKKKDED</sequence>
<evidence type="ECO:0008006" key="5">
    <source>
        <dbReference type="Google" id="ProtNLM"/>
    </source>
</evidence>
<name>A0ABU2NBI8_9PSEU</name>
<dbReference type="SUPFAM" id="SSF53067">
    <property type="entry name" value="Actin-like ATPase domain"/>
    <property type="match status" value="1"/>
</dbReference>
<evidence type="ECO:0000313" key="4">
    <source>
        <dbReference type="Proteomes" id="UP001183202"/>
    </source>
</evidence>
<feature type="compositionally biased region" description="Low complexity" evidence="1">
    <location>
        <begin position="518"/>
        <end position="552"/>
    </location>
</feature>
<dbReference type="EMBL" id="JAVREJ010000011">
    <property type="protein sequence ID" value="MDT0351229.1"/>
    <property type="molecule type" value="Genomic_DNA"/>
</dbReference>
<keyword evidence="2" id="KW-0472">Membrane</keyword>
<dbReference type="InterPro" id="IPR043129">
    <property type="entry name" value="ATPase_NBD"/>
</dbReference>
<feature type="compositionally biased region" description="Low complexity" evidence="1">
    <location>
        <begin position="485"/>
        <end position="496"/>
    </location>
</feature>
<dbReference type="Gene3D" id="3.30.420.40">
    <property type="match status" value="1"/>
</dbReference>
<organism evidence="3 4">
    <name type="scientific">Pseudonocardia charpentierae</name>
    <dbReference type="NCBI Taxonomy" id="3075545"/>
    <lineage>
        <taxon>Bacteria</taxon>
        <taxon>Bacillati</taxon>
        <taxon>Actinomycetota</taxon>
        <taxon>Actinomycetes</taxon>
        <taxon>Pseudonocardiales</taxon>
        <taxon>Pseudonocardiaceae</taxon>
        <taxon>Pseudonocardia</taxon>
    </lineage>
</organism>
<dbReference type="Proteomes" id="UP001183202">
    <property type="component" value="Unassembled WGS sequence"/>
</dbReference>
<keyword evidence="2" id="KW-1133">Transmembrane helix</keyword>
<protein>
    <recommendedName>
        <fullName evidence="5">Hsp70 protein</fullName>
    </recommendedName>
</protein>
<feature type="compositionally biased region" description="Basic and acidic residues" evidence="1">
    <location>
        <begin position="271"/>
        <end position="302"/>
    </location>
</feature>
<comment type="caution">
    <text evidence="3">The sequence shown here is derived from an EMBL/GenBank/DDBJ whole genome shotgun (WGS) entry which is preliminary data.</text>
</comment>
<keyword evidence="4" id="KW-1185">Reference proteome</keyword>
<dbReference type="RefSeq" id="WP_311557431.1">
    <property type="nucleotide sequence ID" value="NZ_JAVREJ010000011.1"/>
</dbReference>
<feature type="transmembrane region" description="Helical" evidence="2">
    <location>
        <begin position="435"/>
        <end position="456"/>
    </location>
</feature>
<accession>A0ABU2NBI8</accession>
<reference evidence="4" key="1">
    <citation type="submission" date="2023-07" db="EMBL/GenBank/DDBJ databases">
        <title>30 novel species of actinomycetes from the DSMZ collection.</title>
        <authorList>
            <person name="Nouioui I."/>
        </authorList>
    </citation>
    <scope>NUCLEOTIDE SEQUENCE [LARGE SCALE GENOMIC DNA]</scope>
    <source>
        <strain evidence="4">DSM 45834</strain>
    </source>
</reference>
<gene>
    <name evidence="3" type="ORF">RM445_17005</name>
</gene>